<organism evidence="2">
    <name type="scientific">Eremomyces bilateralis CBS 781.70</name>
    <dbReference type="NCBI Taxonomy" id="1392243"/>
    <lineage>
        <taxon>Eukaryota</taxon>
        <taxon>Fungi</taxon>
        <taxon>Dikarya</taxon>
        <taxon>Ascomycota</taxon>
        <taxon>Pezizomycotina</taxon>
        <taxon>Dothideomycetes</taxon>
        <taxon>Dothideomycetes incertae sedis</taxon>
        <taxon>Eremomycetales</taxon>
        <taxon>Eremomycetaceae</taxon>
        <taxon>Eremomyces</taxon>
    </lineage>
</organism>
<reference evidence="4" key="3">
    <citation type="submission" date="2025-04" db="UniProtKB">
        <authorList>
            <consortium name="RefSeq"/>
        </authorList>
    </citation>
    <scope>IDENTIFICATION</scope>
    <source>
        <strain evidence="4">CBS 781.70</strain>
    </source>
</reference>
<proteinExistence type="predicted"/>
<keyword evidence="3" id="KW-1185">Reference proteome</keyword>
<dbReference type="Proteomes" id="UP000504638">
    <property type="component" value="Unplaced"/>
</dbReference>
<keyword evidence="1" id="KW-0732">Signal</keyword>
<dbReference type="AlphaFoldDB" id="A0A6G1GH91"/>
<feature type="signal peptide" evidence="1">
    <location>
        <begin position="1"/>
        <end position="15"/>
    </location>
</feature>
<evidence type="ECO:0000256" key="1">
    <source>
        <dbReference type="SAM" id="SignalP"/>
    </source>
</evidence>
<name>A0A6G1GH91_9PEZI</name>
<evidence type="ECO:0000313" key="2">
    <source>
        <dbReference type="EMBL" id="KAF1817239.1"/>
    </source>
</evidence>
<gene>
    <name evidence="2 4" type="ORF">P152DRAFT_445356</name>
</gene>
<evidence type="ECO:0000313" key="4">
    <source>
        <dbReference type="RefSeq" id="XP_033538870.1"/>
    </source>
</evidence>
<accession>A0A6G1GH91</accession>
<sequence>MKVLTVLALLASILAAPAPAPEPVPDLPYLPSPGVATDFTDNFDDLEVSGVGTVLPRTQRVNQYGALFYRDFVYSDDTLSLFFAPPSPKNFIGFSAVGRVFPQLCPTDKFQTFDLKSLYYACIINTFVPVNVPASCTIKFLGRRKDGDTVFEQVDYAAQSFGAKYNKVTFRKEFSGLTQLDISVNNNNPFLVALFDDIEYTAYKQEN</sequence>
<dbReference type="EMBL" id="ML975149">
    <property type="protein sequence ID" value="KAF1817239.1"/>
    <property type="molecule type" value="Genomic_DNA"/>
</dbReference>
<reference evidence="2 4" key="1">
    <citation type="submission" date="2020-01" db="EMBL/GenBank/DDBJ databases">
        <authorList>
            <consortium name="DOE Joint Genome Institute"/>
            <person name="Haridas S."/>
            <person name="Albert R."/>
            <person name="Binder M."/>
            <person name="Bloem J."/>
            <person name="Labutti K."/>
            <person name="Salamov A."/>
            <person name="Andreopoulos B."/>
            <person name="Baker S.E."/>
            <person name="Barry K."/>
            <person name="Bills G."/>
            <person name="Bluhm B.H."/>
            <person name="Cannon C."/>
            <person name="Castanera R."/>
            <person name="Culley D.E."/>
            <person name="Daum C."/>
            <person name="Ezra D."/>
            <person name="Gonzalez J.B."/>
            <person name="Henrissat B."/>
            <person name="Kuo A."/>
            <person name="Liang C."/>
            <person name="Lipzen A."/>
            <person name="Lutzoni F."/>
            <person name="Magnuson J."/>
            <person name="Mondo S."/>
            <person name="Nolan M."/>
            <person name="Ohm R."/>
            <person name="Pangilinan J."/>
            <person name="Park H.-J."/>
            <person name="Ramirez L."/>
            <person name="Alfaro M."/>
            <person name="Sun H."/>
            <person name="Tritt A."/>
            <person name="Yoshinaga Y."/>
            <person name="Zwiers L.-H."/>
            <person name="Turgeon B.G."/>
            <person name="Goodwin S.B."/>
            <person name="Spatafora J.W."/>
            <person name="Crous P.W."/>
            <person name="Grigoriev I.V."/>
        </authorList>
    </citation>
    <scope>NUCLEOTIDE SEQUENCE</scope>
    <source>
        <strain evidence="2 4">CBS 781.70</strain>
    </source>
</reference>
<reference evidence="4" key="2">
    <citation type="submission" date="2020-04" db="EMBL/GenBank/DDBJ databases">
        <authorList>
            <consortium name="NCBI Genome Project"/>
        </authorList>
    </citation>
    <scope>NUCLEOTIDE SEQUENCE</scope>
    <source>
        <strain evidence="4">CBS 781.70</strain>
    </source>
</reference>
<dbReference type="RefSeq" id="XP_033538870.1">
    <property type="nucleotide sequence ID" value="XM_033677851.1"/>
</dbReference>
<feature type="chain" id="PRO_5044632120" evidence="1">
    <location>
        <begin position="16"/>
        <end position="207"/>
    </location>
</feature>
<evidence type="ECO:0000313" key="3">
    <source>
        <dbReference type="Proteomes" id="UP000504638"/>
    </source>
</evidence>
<protein>
    <submittedName>
        <fullName evidence="2 4">Uncharacterized protein</fullName>
    </submittedName>
</protein>
<dbReference type="GeneID" id="54418421"/>